<evidence type="ECO:0000256" key="5">
    <source>
        <dbReference type="SAM" id="MobiDB-lite"/>
    </source>
</evidence>
<dbReference type="SUPFAM" id="SSF56349">
    <property type="entry name" value="DNA breaking-rejoining enzymes"/>
    <property type="match status" value="1"/>
</dbReference>
<dbReference type="InterPro" id="IPR010998">
    <property type="entry name" value="Integrase_recombinase_N"/>
</dbReference>
<sequence length="456" mass="51009">MRFPPPAIEAVMTAIKNRWCWRKDLSECRGVAQRDREGFLMTLEWFENFRLRREMPAGRAAARLFWREEVLREGVDREKWQLEQWEAALQWYLEWLAACAEAGADHRSLPERVRAAVRSAGSRLGLARRTKLCYSGWAARYARFAGDQRAAMEVETATRFLTSVVEDEDCAYSTQKQALNALAFFFKKVCGVEDPVFGVKLRKTAAKVPVVLSKEETRRLFAKMEAREARYALAARLQYGAGLRLMELVRLRIKDVDLQRGTLTVRAGKGDKDRMTVLPKSLREAVARQIEAARAVWLEDREAGLAGVWMPNALARKLRRAAEGFEWFWLFPAMKTAVDPATVGSEGAPEGIIRRHHLHDSVYNRAIKRAAAAAGIEKGVTSHALRHSFATHLLEGGTDLRRIQELLGHEDITTTEIYLHVAVGVSGLGVTSPLDESGECGAGSGESGSNQGCALI</sequence>
<proteinExistence type="inferred from homology"/>
<dbReference type="NCBIfam" id="TIGR02249">
    <property type="entry name" value="integrase_gron"/>
    <property type="match status" value="1"/>
</dbReference>
<evidence type="ECO:0000313" key="7">
    <source>
        <dbReference type="EMBL" id="BCX46769.1"/>
    </source>
</evidence>
<dbReference type="InterPro" id="IPR004107">
    <property type="entry name" value="Integrase_SAM-like_N"/>
</dbReference>
<dbReference type="Gene3D" id="1.10.443.10">
    <property type="entry name" value="Intergrase catalytic core"/>
    <property type="match status" value="1"/>
</dbReference>
<dbReference type="Pfam" id="PF00589">
    <property type="entry name" value="Phage_integrase"/>
    <property type="match status" value="1"/>
</dbReference>
<comment type="similarity">
    <text evidence="1">Belongs to the 'phage' integrase family.</text>
</comment>
<keyword evidence="2" id="KW-0229">DNA integration</keyword>
<feature type="region of interest" description="Disordered" evidence="5">
    <location>
        <begin position="436"/>
        <end position="456"/>
    </location>
</feature>
<dbReference type="EMBL" id="AP024702">
    <property type="protein sequence ID" value="BCX46769.1"/>
    <property type="molecule type" value="Genomic_DNA"/>
</dbReference>
<gene>
    <name evidence="7" type="ORF">HAHE_06770</name>
</gene>
<dbReference type="PANTHER" id="PTHR30349">
    <property type="entry name" value="PHAGE INTEGRASE-RELATED"/>
    <property type="match status" value="1"/>
</dbReference>
<dbReference type="PROSITE" id="PS51898">
    <property type="entry name" value="TYR_RECOMBINASE"/>
    <property type="match status" value="1"/>
</dbReference>
<dbReference type="InterPro" id="IPR002104">
    <property type="entry name" value="Integrase_catalytic"/>
</dbReference>
<keyword evidence="8" id="KW-1185">Reference proteome</keyword>
<dbReference type="Proteomes" id="UP001374893">
    <property type="component" value="Chromosome"/>
</dbReference>
<dbReference type="InterPro" id="IPR013762">
    <property type="entry name" value="Integrase-like_cat_sf"/>
</dbReference>
<dbReference type="InterPro" id="IPR011010">
    <property type="entry name" value="DNA_brk_join_enz"/>
</dbReference>
<keyword evidence="3" id="KW-0238">DNA-binding</keyword>
<dbReference type="InterPro" id="IPR050090">
    <property type="entry name" value="Tyrosine_recombinase_XerCD"/>
</dbReference>
<dbReference type="InterPro" id="IPR011946">
    <property type="entry name" value="Integrase_integron-type"/>
</dbReference>
<evidence type="ECO:0000313" key="8">
    <source>
        <dbReference type="Proteomes" id="UP001374893"/>
    </source>
</evidence>
<organism evidence="7 8">
    <name type="scientific">Haloferula helveola</name>
    <dbReference type="NCBI Taxonomy" id="490095"/>
    <lineage>
        <taxon>Bacteria</taxon>
        <taxon>Pseudomonadati</taxon>
        <taxon>Verrucomicrobiota</taxon>
        <taxon>Verrucomicrobiia</taxon>
        <taxon>Verrucomicrobiales</taxon>
        <taxon>Verrucomicrobiaceae</taxon>
        <taxon>Haloferula</taxon>
    </lineage>
</organism>
<evidence type="ECO:0000259" key="6">
    <source>
        <dbReference type="PROSITE" id="PS51898"/>
    </source>
</evidence>
<accession>A0ABN6H2G6</accession>
<name>A0ABN6H2G6_9BACT</name>
<dbReference type="PANTHER" id="PTHR30349:SF64">
    <property type="entry name" value="PROPHAGE INTEGRASE INTD-RELATED"/>
    <property type="match status" value="1"/>
</dbReference>
<evidence type="ECO:0000256" key="3">
    <source>
        <dbReference type="ARBA" id="ARBA00023125"/>
    </source>
</evidence>
<dbReference type="Pfam" id="PF13495">
    <property type="entry name" value="Phage_int_SAM_4"/>
    <property type="match status" value="1"/>
</dbReference>
<evidence type="ECO:0000256" key="1">
    <source>
        <dbReference type="ARBA" id="ARBA00008857"/>
    </source>
</evidence>
<evidence type="ECO:0000256" key="2">
    <source>
        <dbReference type="ARBA" id="ARBA00022908"/>
    </source>
</evidence>
<protein>
    <submittedName>
        <fullName evidence="7">Integrase/recombinase</fullName>
    </submittedName>
</protein>
<evidence type="ECO:0000256" key="4">
    <source>
        <dbReference type="ARBA" id="ARBA00023172"/>
    </source>
</evidence>
<feature type="domain" description="Tyr recombinase" evidence="6">
    <location>
        <begin position="207"/>
        <end position="435"/>
    </location>
</feature>
<keyword evidence="4" id="KW-0233">DNA recombination</keyword>
<reference evidence="7 8" key="1">
    <citation type="submission" date="2021-06" db="EMBL/GenBank/DDBJ databases">
        <title>Complete genome of Haloferula helveola possessing various polysaccharide degrading enzymes.</title>
        <authorList>
            <person name="Takami H."/>
            <person name="Huang C."/>
            <person name="Hamasaki K."/>
        </authorList>
    </citation>
    <scope>NUCLEOTIDE SEQUENCE [LARGE SCALE GENOMIC DNA]</scope>
    <source>
        <strain evidence="7 8">CN-1</strain>
    </source>
</reference>
<dbReference type="Gene3D" id="1.10.150.130">
    <property type="match status" value="1"/>
</dbReference>